<evidence type="ECO:0000313" key="2">
    <source>
        <dbReference type="EMBL" id="KAG5577406.1"/>
    </source>
</evidence>
<dbReference type="AlphaFoldDB" id="A0A9J5WR43"/>
<gene>
    <name evidence="2" type="ORF">H5410_057540</name>
</gene>
<proteinExistence type="predicted"/>
<sequence length="218" mass="25068">METMEHLFLKGEIAYRVWQYFSSAAGIFGPWIQLKQSIKKWWDVQGNMRQKEVSDTAKRIIILDKQSTPQLRIRQSNTTMSYLKYFAQVEQECKFQKSKHNLAKDAILVLKAYLSLRDLERIVSKLSSTARSFSEKSKARFDTKGMANEGDVNAASTTNTTEANDDELREEVIDVTAREEWIARVEVARQAVEILVFMIVLGETRNTVSFLSKPIGEF</sequence>
<feature type="compositionally biased region" description="Low complexity" evidence="1">
    <location>
        <begin position="153"/>
        <end position="162"/>
    </location>
</feature>
<evidence type="ECO:0000256" key="1">
    <source>
        <dbReference type="SAM" id="MobiDB-lite"/>
    </source>
</evidence>
<dbReference type="Proteomes" id="UP000824120">
    <property type="component" value="Chromosome 11"/>
</dbReference>
<dbReference type="EMBL" id="JACXVP010000011">
    <property type="protein sequence ID" value="KAG5577406.1"/>
    <property type="molecule type" value="Genomic_DNA"/>
</dbReference>
<evidence type="ECO:0000313" key="3">
    <source>
        <dbReference type="Proteomes" id="UP000824120"/>
    </source>
</evidence>
<accession>A0A9J5WR43</accession>
<organism evidence="2 3">
    <name type="scientific">Solanum commersonii</name>
    <name type="common">Commerson's wild potato</name>
    <name type="synonym">Commerson's nightshade</name>
    <dbReference type="NCBI Taxonomy" id="4109"/>
    <lineage>
        <taxon>Eukaryota</taxon>
        <taxon>Viridiplantae</taxon>
        <taxon>Streptophyta</taxon>
        <taxon>Embryophyta</taxon>
        <taxon>Tracheophyta</taxon>
        <taxon>Spermatophyta</taxon>
        <taxon>Magnoliopsida</taxon>
        <taxon>eudicotyledons</taxon>
        <taxon>Gunneridae</taxon>
        <taxon>Pentapetalae</taxon>
        <taxon>asterids</taxon>
        <taxon>lamiids</taxon>
        <taxon>Solanales</taxon>
        <taxon>Solanaceae</taxon>
        <taxon>Solanoideae</taxon>
        <taxon>Solaneae</taxon>
        <taxon>Solanum</taxon>
    </lineage>
</organism>
<name>A0A9J5WR43_SOLCO</name>
<reference evidence="2 3" key="1">
    <citation type="submission" date="2020-09" db="EMBL/GenBank/DDBJ databases">
        <title>De no assembly of potato wild relative species, Solanum commersonii.</title>
        <authorList>
            <person name="Cho K."/>
        </authorList>
    </citation>
    <scope>NUCLEOTIDE SEQUENCE [LARGE SCALE GENOMIC DNA]</scope>
    <source>
        <strain evidence="2">LZ3.2</strain>
        <tissue evidence="2">Leaf</tissue>
    </source>
</reference>
<feature type="region of interest" description="Disordered" evidence="1">
    <location>
        <begin position="144"/>
        <end position="167"/>
    </location>
</feature>
<protein>
    <submittedName>
        <fullName evidence="2">Uncharacterized protein</fullName>
    </submittedName>
</protein>
<keyword evidence="3" id="KW-1185">Reference proteome</keyword>
<comment type="caution">
    <text evidence="2">The sequence shown here is derived from an EMBL/GenBank/DDBJ whole genome shotgun (WGS) entry which is preliminary data.</text>
</comment>